<evidence type="ECO:0000259" key="2">
    <source>
        <dbReference type="Pfam" id="PF08706"/>
    </source>
</evidence>
<feature type="region of interest" description="Disordered" evidence="1">
    <location>
        <begin position="382"/>
        <end position="425"/>
    </location>
</feature>
<feature type="compositionally biased region" description="Low complexity" evidence="1">
    <location>
        <begin position="393"/>
        <end position="410"/>
    </location>
</feature>
<dbReference type="Pfam" id="PF08706">
    <property type="entry name" value="D5_N"/>
    <property type="match status" value="1"/>
</dbReference>
<organism evidence="3 4">
    <name type="scientific">Blyttiomyces helicus</name>
    <dbReference type="NCBI Taxonomy" id="388810"/>
    <lineage>
        <taxon>Eukaryota</taxon>
        <taxon>Fungi</taxon>
        <taxon>Fungi incertae sedis</taxon>
        <taxon>Chytridiomycota</taxon>
        <taxon>Chytridiomycota incertae sedis</taxon>
        <taxon>Chytridiomycetes</taxon>
        <taxon>Chytridiomycetes incertae sedis</taxon>
        <taxon>Blyttiomyces</taxon>
    </lineage>
</organism>
<dbReference type="AlphaFoldDB" id="A0A4P9WAP9"/>
<evidence type="ECO:0000256" key="1">
    <source>
        <dbReference type="SAM" id="MobiDB-lite"/>
    </source>
</evidence>
<feature type="compositionally biased region" description="Polar residues" evidence="1">
    <location>
        <begin position="411"/>
        <end position="425"/>
    </location>
</feature>
<sequence>MLIHDYHDNIFPDNKVNQLIKDILNGDTSRLDELLFESGKEPYALGNSGKLYRYDEKLYVWKEDGSIEKFCQETLSAYFKDAMVSYFGQRRKSDHFKIQCEKRIVTIDEEIRNKTEEIVKNSHRDFLRHHPNIENQFDNNSYFVDFTNGVYDLREGFLKPAIFYDYMSLSTGYDLPKYDEEDESIKLLRRLAGSLHSQEEFGEITVIYSEYQNNLHLLIFLIKLALGDTAFENNQVSEYAKTDPSNYLFNTPYNSIDRKSPEWLSLRGKRFVLACSFDDDNLIIDKDAVKKNIEDWHPAALYSEQYDDINLNNLFVPQFSLFAYCDNENDIRLNNMTSSSLSSDPNAHAERLAQMSQKMTMDAQNISNTLRNVDPNQIAQNLGATSDLLNPQTTSAAGTDSSSDSKSESAPNENDPTTKSTDATT</sequence>
<evidence type="ECO:0000313" key="4">
    <source>
        <dbReference type="Proteomes" id="UP000269721"/>
    </source>
</evidence>
<reference evidence="4" key="1">
    <citation type="journal article" date="2018" name="Nat. Microbiol.">
        <title>Leveraging single-cell genomics to expand the fungal tree of life.</title>
        <authorList>
            <person name="Ahrendt S.R."/>
            <person name="Quandt C.A."/>
            <person name="Ciobanu D."/>
            <person name="Clum A."/>
            <person name="Salamov A."/>
            <person name="Andreopoulos B."/>
            <person name="Cheng J.F."/>
            <person name="Woyke T."/>
            <person name="Pelin A."/>
            <person name="Henrissat B."/>
            <person name="Reynolds N.K."/>
            <person name="Benny G.L."/>
            <person name="Smith M.E."/>
            <person name="James T.Y."/>
            <person name="Grigoriev I.V."/>
        </authorList>
    </citation>
    <scope>NUCLEOTIDE SEQUENCE [LARGE SCALE GENOMIC DNA]</scope>
</reference>
<dbReference type="EMBL" id="KZ995951">
    <property type="protein sequence ID" value="RKO89679.1"/>
    <property type="molecule type" value="Genomic_DNA"/>
</dbReference>
<feature type="compositionally biased region" description="Polar residues" evidence="1">
    <location>
        <begin position="382"/>
        <end position="392"/>
    </location>
</feature>
<gene>
    <name evidence="3" type="ORF">BDK51DRAFT_36632</name>
</gene>
<keyword evidence="4" id="KW-1185">Reference proteome</keyword>
<accession>A0A4P9WAP9</accession>
<feature type="domain" description="Bacteriophage/plasmid primase P4 C-terminal" evidence="2">
    <location>
        <begin position="47"/>
        <end position="175"/>
    </location>
</feature>
<name>A0A4P9WAP9_9FUNG</name>
<dbReference type="Proteomes" id="UP000269721">
    <property type="component" value="Unassembled WGS sequence"/>
</dbReference>
<protein>
    <recommendedName>
        <fullName evidence="2">Bacteriophage/plasmid primase P4 C-terminal domain-containing protein</fullName>
    </recommendedName>
</protein>
<dbReference type="InterPro" id="IPR014818">
    <property type="entry name" value="Phage/plasmid_primase_P4_C"/>
</dbReference>
<proteinExistence type="predicted"/>
<evidence type="ECO:0000313" key="3">
    <source>
        <dbReference type="EMBL" id="RKO89679.1"/>
    </source>
</evidence>